<dbReference type="GO" id="GO:0051213">
    <property type="term" value="F:dioxygenase activity"/>
    <property type="evidence" value="ECO:0007669"/>
    <property type="project" value="UniProtKB-KW"/>
</dbReference>
<evidence type="ECO:0000313" key="1">
    <source>
        <dbReference type="EMBL" id="GBH21442.1"/>
    </source>
</evidence>
<evidence type="ECO:0000313" key="2">
    <source>
        <dbReference type="Proteomes" id="UP000248291"/>
    </source>
</evidence>
<dbReference type="AlphaFoldDB" id="A0AAN4QCC4"/>
<comment type="caution">
    <text evidence="1">The sequence shown here is derived from an EMBL/GenBank/DDBJ whole genome shotgun (WGS) entry which is preliminary data.</text>
</comment>
<sequence>MSLGLQRVFDISEDVLYRELRIVVADDQRFMTAAGVADSGHPLIETLHYMPLNGIIMVTTAPATGAKSVLSQSLKSSVSRCRSFSSNWL</sequence>
<organism evidence="1 2">
    <name type="scientific">Pseudomonas syringae pv. actinidiae</name>
    <dbReference type="NCBI Taxonomy" id="103796"/>
    <lineage>
        <taxon>Bacteria</taxon>
        <taxon>Pseudomonadati</taxon>
        <taxon>Pseudomonadota</taxon>
        <taxon>Gammaproteobacteria</taxon>
        <taxon>Pseudomonadales</taxon>
        <taxon>Pseudomonadaceae</taxon>
        <taxon>Pseudomonas</taxon>
        <taxon>Pseudomonas syringae</taxon>
    </lineage>
</organism>
<keyword evidence="1" id="KW-0560">Oxidoreductase</keyword>
<name>A0AAN4QCC4_PSESF</name>
<gene>
    <name evidence="1" type="ORF">KPSA3_07489</name>
</gene>
<keyword evidence="1" id="KW-0223">Dioxygenase</keyword>
<proteinExistence type="predicted"/>
<dbReference type="Proteomes" id="UP000248291">
    <property type="component" value="Unassembled WGS sequence"/>
</dbReference>
<reference evidence="1 2" key="1">
    <citation type="submission" date="2018-04" db="EMBL/GenBank/DDBJ databases">
        <title>Draft genome sequence of Pseudomonas syringae pv. actinidiae biovar 3 strains isolated from kiwifruit in Kagawa prefecture.</title>
        <authorList>
            <person name="Tabuchi M."/>
            <person name="Saito M."/>
            <person name="Fujiwara S."/>
            <person name="Sasa N."/>
            <person name="Akimitsu K."/>
            <person name="Gomi K."/>
            <person name="Konishi-Sugita S."/>
            <person name="Hamano K."/>
            <person name="Kataoka I."/>
        </authorList>
    </citation>
    <scope>NUCLEOTIDE SEQUENCE [LARGE SCALE GENOMIC DNA]</scope>
    <source>
        <strain evidence="1 2">MAFF212211</strain>
    </source>
</reference>
<protein>
    <submittedName>
        <fullName evidence="1">Phenylpropionate dioxygenase or related ring-hydroxylating dioxygenase</fullName>
    </submittedName>
</protein>
<dbReference type="EMBL" id="BGKA01000293">
    <property type="protein sequence ID" value="GBH21442.1"/>
    <property type="molecule type" value="Genomic_DNA"/>
</dbReference>
<accession>A0AAN4QCC4</accession>